<dbReference type="CDD" id="cd05007">
    <property type="entry name" value="SIS_Etherase"/>
    <property type="match status" value="1"/>
</dbReference>
<feature type="domain" description="SIS" evidence="4">
    <location>
        <begin position="53"/>
        <end position="216"/>
    </location>
</feature>
<evidence type="ECO:0000259" key="3">
    <source>
        <dbReference type="PROSITE" id="PS50030"/>
    </source>
</evidence>
<organism evidence="5">
    <name type="scientific">freshwater sediment metagenome</name>
    <dbReference type="NCBI Taxonomy" id="556182"/>
    <lineage>
        <taxon>unclassified sequences</taxon>
        <taxon>metagenomes</taxon>
        <taxon>ecological metagenomes</taxon>
    </lineage>
</organism>
<dbReference type="SUPFAM" id="SSF53697">
    <property type="entry name" value="SIS domain"/>
    <property type="match status" value="1"/>
</dbReference>
<dbReference type="PANTHER" id="PTHR10088:SF4">
    <property type="entry name" value="GLUCOKINASE REGULATORY PROTEIN"/>
    <property type="match status" value="1"/>
</dbReference>
<dbReference type="AlphaFoldDB" id="A0AA48RCE9"/>
<evidence type="ECO:0000313" key="5">
    <source>
        <dbReference type="EMBL" id="CAJ0859463.1"/>
    </source>
</evidence>
<protein>
    <submittedName>
        <fullName evidence="5">N-acetylmuramic acid 6-phosphate etherase</fullName>
        <ecNumber evidence="5">4.2.1.126</ecNumber>
    </submittedName>
</protein>
<dbReference type="Gene3D" id="1.10.8.1080">
    <property type="match status" value="1"/>
</dbReference>
<dbReference type="InterPro" id="IPR040190">
    <property type="entry name" value="MURQ/GCKR"/>
</dbReference>
<dbReference type="Pfam" id="PF22645">
    <property type="entry name" value="GKRP_SIS_N"/>
    <property type="match status" value="1"/>
</dbReference>
<sequence>MCPTETERQSPRYARIDVWEPAEILESIIEGQFSAVAAVRAARPAIERASIAIERRLRGPGRLVYVGAGTSGRLAAQDGAELMPTFGWPQDRLLLLIAGGPNALLHAVEGAEDQYHQAIEAVAAHEIGACDVTVAVAASGTTPFTLACLREAKKRGSLTIGVANNPGTPLLKEADHAIFLETGPEPIAGSTRMKAGTAQRVTLILLSSLVMILLGRVYDGLMVDVQATNRKLIRRSEKILSRLTGRDEPSIQEALQRADGSVKLAFLLLQGFGRDEAEAALTQAEGHLRRAMSLIVEGSATAGREATRWSLRAG</sequence>
<feature type="domain" description="UBA" evidence="3">
    <location>
        <begin position="257"/>
        <end position="298"/>
    </location>
</feature>
<evidence type="ECO:0000259" key="4">
    <source>
        <dbReference type="PROSITE" id="PS51464"/>
    </source>
</evidence>
<dbReference type="EC" id="4.2.1.126" evidence="5"/>
<dbReference type="GO" id="GO:0097367">
    <property type="term" value="F:carbohydrate derivative binding"/>
    <property type="evidence" value="ECO:0007669"/>
    <property type="project" value="InterPro"/>
</dbReference>
<dbReference type="GO" id="GO:0016803">
    <property type="term" value="F:ether hydrolase activity"/>
    <property type="evidence" value="ECO:0007669"/>
    <property type="project" value="TreeGrafter"/>
</dbReference>
<dbReference type="GO" id="GO:0016835">
    <property type="term" value="F:carbon-oxygen lyase activity"/>
    <property type="evidence" value="ECO:0007669"/>
    <property type="project" value="InterPro"/>
</dbReference>
<dbReference type="EMBL" id="OY288114">
    <property type="protein sequence ID" value="CAJ0859463.1"/>
    <property type="molecule type" value="Genomic_DNA"/>
</dbReference>
<dbReference type="NCBIfam" id="NF009222">
    <property type="entry name" value="PRK12570.1"/>
    <property type="match status" value="1"/>
</dbReference>
<dbReference type="PROSITE" id="PS51464">
    <property type="entry name" value="SIS"/>
    <property type="match status" value="1"/>
</dbReference>
<proteinExistence type="predicted"/>
<reference evidence="5" key="1">
    <citation type="submission" date="2023-07" db="EMBL/GenBank/DDBJ databases">
        <authorList>
            <person name="Pelsma A.J. K."/>
        </authorList>
    </citation>
    <scope>NUCLEOTIDE SEQUENCE</scope>
</reference>
<evidence type="ECO:0000256" key="1">
    <source>
        <dbReference type="ARBA" id="ARBA00023239"/>
    </source>
</evidence>
<name>A0AA48RCE9_9ZZZZ</name>
<dbReference type="GO" id="GO:0046348">
    <property type="term" value="P:amino sugar catabolic process"/>
    <property type="evidence" value="ECO:0007669"/>
    <property type="project" value="InterPro"/>
</dbReference>
<keyword evidence="1 5" id="KW-0456">Lyase</keyword>
<accession>A0AA48RCE9</accession>
<dbReference type="InterPro" id="IPR015940">
    <property type="entry name" value="UBA"/>
</dbReference>
<dbReference type="NCBIfam" id="NF003915">
    <property type="entry name" value="PRK05441.1"/>
    <property type="match status" value="1"/>
</dbReference>
<dbReference type="PANTHER" id="PTHR10088">
    <property type="entry name" value="GLUCOKINASE REGULATORY PROTEIN"/>
    <property type="match status" value="1"/>
</dbReference>
<dbReference type="Gene3D" id="3.40.50.10490">
    <property type="entry name" value="Glucose-6-phosphate isomerase like protein, domain 1"/>
    <property type="match status" value="1"/>
</dbReference>
<dbReference type="InterPro" id="IPR005488">
    <property type="entry name" value="Etherase_MurQ"/>
</dbReference>
<gene>
    <name evidence="5" type="primary">murQ</name>
    <name evidence="5" type="ORF">AMST5_01211</name>
</gene>
<keyword evidence="2" id="KW-0119">Carbohydrate metabolism</keyword>
<dbReference type="InterPro" id="IPR046348">
    <property type="entry name" value="SIS_dom_sf"/>
</dbReference>
<dbReference type="PROSITE" id="PS50030">
    <property type="entry name" value="UBA"/>
    <property type="match status" value="1"/>
</dbReference>
<dbReference type="GO" id="GO:0009254">
    <property type="term" value="P:peptidoglycan turnover"/>
    <property type="evidence" value="ECO:0007669"/>
    <property type="project" value="TreeGrafter"/>
</dbReference>
<evidence type="ECO:0000256" key="2">
    <source>
        <dbReference type="ARBA" id="ARBA00023277"/>
    </source>
</evidence>
<dbReference type="InterPro" id="IPR001347">
    <property type="entry name" value="SIS_dom"/>
</dbReference>